<comment type="caution">
    <text evidence="1">The sequence shown here is derived from an EMBL/GenBank/DDBJ whole genome shotgun (WGS) entry which is preliminary data.</text>
</comment>
<sequence length="102" mass="11434">MAVIPSLLQRIGRGSLDNESRSQWNLAKRSSSLDVELLTRSTGDLPYAGHNGLVRRSSKLRRARLLPSSPKFFAKVTWVDTLSRLAMFVPLGQINIPQPVYE</sequence>
<keyword evidence="2" id="KW-1185">Reference proteome</keyword>
<evidence type="ECO:0000313" key="1">
    <source>
        <dbReference type="EMBL" id="KAJ1945150.1"/>
    </source>
</evidence>
<proteinExistence type="predicted"/>
<organism evidence="1 2">
    <name type="scientific">Linderina macrospora</name>
    <dbReference type="NCBI Taxonomy" id="4868"/>
    <lineage>
        <taxon>Eukaryota</taxon>
        <taxon>Fungi</taxon>
        <taxon>Fungi incertae sedis</taxon>
        <taxon>Zoopagomycota</taxon>
        <taxon>Kickxellomycotina</taxon>
        <taxon>Kickxellomycetes</taxon>
        <taxon>Kickxellales</taxon>
        <taxon>Kickxellaceae</taxon>
        <taxon>Linderina</taxon>
    </lineage>
</organism>
<reference evidence="1" key="1">
    <citation type="submission" date="2022-07" db="EMBL/GenBank/DDBJ databases">
        <title>Phylogenomic reconstructions and comparative analyses of Kickxellomycotina fungi.</title>
        <authorList>
            <person name="Reynolds N.K."/>
            <person name="Stajich J.E."/>
            <person name="Barry K."/>
            <person name="Grigoriev I.V."/>
            <person name="Crous P."/>
            <person name="Smith M.E."/>
        </authorList>
    </citation>
    <scope>NUCLEOTIDE SEQUENCE</scope>
    <source>
        <strain evidence="1">NRRL 5244</strain>
    </source>
</reference>
<dbReference type="Proteomes" id="UP001150603">
    <property type="component" value="Unassembled WGS sequence"/>
</dbReference>
<accession>A0ACC1JBA3</accession>
<evidence type="ECO:0000313" key="2">
    <source>
        <dbReference type="Proteomes" id="UP001150603"/>
    </source>
</evidence>
<protein>
    <submittedName>
        <fullName evidence="1">Uncharacterized protein</fullName>
    </submittedName>
</protein>
<gene>
    <name evidence="1" type="ORF">FBU59_002395</name>
</gene>
<dbReference type="EMBL" id="JANBPW010001299">
    <property type="protein sequence ID" value="KAJ1945150.1"/>
    <property type="molecule type" value="Genomic_DNA"/>
</dbReference>
<name>A0ACC1JBA3_9FUNG</name>